<keyword evidence="2" id="KW-1185">Reference proteome</keyword>
<protein>
    <submittedName>
        <fullName evidence="1">Uncharacterized protein</fullName>
    </submittedName>
</protein>
<gene>
    <name evidence="1" type="ORF">CUS_4704</name>
</gene>
<evidence type="ECO:0000313" key="2">
    <source>
        <dbReference type="Proteomes" id="UP000004259"/>
    </source>
</evidence>
<organism evidence="1 2">
    <name type="scientific">Ruminococcus albus 8</name>
    <dbReference type="NCBI Taxonomy" id="246199"/>
    <lineage>
        <taxon>Bacteria</taxon>
        <taxon>Bacillati</taxon>
        <taxon>Bacillota</taxon>
        <taxon>Clostridia</taxon>
        <taxon>Eubacteriales</taxon>
        <taxon>Oscillospiraceae</taxon>
        <taxon>Ruminococcus</taxon>
    </lineage>
</organism>
<reference evidence="1 2" key="1">
    <citation type="submission" date="2011-02" db="EMBL/GenBank/DDBJ databases">
        <authorList>
            <person name="Nelson K.E."/>
            <person name="Sutton G."/>
            <person name="Torralba M."/>
            <person name="Durkin S."/>
            <person name="Harkins D."/>
            <person name="Montgomery R."/>
            <person name="Ziemer C."/>
            <person name="Klaassens E."/>
            <person name="Ocuiv P."/>
            <person name="Morrison M."/>
        </authorList>
    </citation>
    <scope>NUCLEOTIDE SEQUENCE [LARGE SCALE GENOMIC DNA]</scope>
    <source>
        <strain evidence="1 2">8</strain>
    </source>
</reference>
<name>E9SGI9_RUMAL</name>
<proteinExistence type="predicted"/>
<comment type="caution">
    <text evidence="1">The sequence shown here is derived from an EMBL/GenBank/DDBJ whole genome shotgun (WGS) entry which is preliminary data.</text>
</comment>
<dbReference type="EMBL" id="ADKM02000124">
    <property type="protein sequence ID" value="EGC01593.1"/>
    <property type="molecule type" value="Genomic_DNA"/>
</dbReference>
<sequence length="113" mass="13016">MEEKILGYISQYSEWAVGGSIETTSTNVKFYELDGLYYKLETSINILGEKDSSEYKVKYTEIIEEFKEAMQHENSFTDVNCKTVDALADCIMDYEIEDEQLQKDIEAAVKINV</sequence>
<dbReference type="STRING" id="246199.CUS_4704"/>
<dbReference type="RefSeq" id="WP_002852592.1">
    <property type="nucleotide sequence ID" value="NZ_ADKM02000124.1"/>
</dbReference>
<dbReference type="AlphaFoldDB" id="E9SGI9"/>
<accession>E9SGI9</accession>
<dbReference type="Proteomes" id="UP000004259">
    <property type="component" value="Unassembled WGS sequence"/>
</dbReference>
<evidence type="ECO:0000313" key="1">
    <source>
        <dbReference type="EMBL" id="EGC01593.1"/>
    </source>
</evidence>